<evidence type="ECO:0000313" key="2">
    <source>
        <dbReference type="EMBL" id="MFF0002294.1"/>
    </source>
</evidence>
<sequence length="134" mass="14520">MTITGSSHVLGVKSQSLANDAAIIRWSSPGGTNQRFALAPLGDGYTRIANQASGKGVVIRWASRDAGAKAVQYPYEVNANTNDEWLAEDAGNGRVRLLNRHSGLYLTAGSAQGDRLEPRLYQASGQFTQKWNER</sequence>
<gene>
    <name evidence="2" type="ORF">ACFYQT_02350</name>
</gene>
<keyword evidence="3" id="KW-1185">Reference proteome</keyword>
<accession>A0ABW6MMM3</accession>
<dbReference type="RefSeq" id="WP_389824713.1">
    <property type="nucleotide sequence ID" value="NZ_JBIAJP010000001.1"/>
</dbReference>
<dbReference type="Gene3D" id="2.80.10.50">
    <property type="match status" value="1"/>
</dbReference>
<proteinExistence type="predicted"/>
<dbReference type="InterPro" id="IPR035992">
    <property type="entry name" value="Ricin_B-like_lectins"/>
</dbReference>
<feature type="domain" description="Ricin B lectin" evidence="1">
    <location>
        <begin position="5"/>
        <end position="73"/>
    </location>
</feature>
<reference evidence="2 3" key="1">
    <citation type="submission" date="2024-10" db="EMBL/GenBank/DDBJ databases">
        <title>The Natural Products Discovery Center: Release of the First 8490 Sequenced Strains for Exploring Actinobacteria Biosynthetic Diversity.</title>
        <authorList>
            <person name="Kalkreuter E."/>
            <person name="Kautsar S.A."/>
            <person name="Yang D."/>
            <person name="Bader C.D."/>
            <person name="Teijaro C.N."/>
            <person name="Fluegel L."/>
            <person name="Davis C.M."/>
            <person name="Simpson J.R."/>
            <person name="Lauterbach L."/>
            <person name="Steele A.D."/>
            <person name="Gui C."/>
            <person name="Meng S."/>
            <person name="Li G."/>
            <person name="Viehrig K."/>
            <person name="Ye F."/>
            <person name="Su P."/>
            <person name="Kiefer A.F."/>
            <person name="Nichols A."/>
            <person name="Cepeda A.J."/>
            <person name="Yan W."/>
            <person name="Fan B."/>
            <person name="Jiang Y."/>
            <person name="Adhikari A."/>
            <person name="Zheng C.-J."/>
            <person name="Schuster L."/>
            <person name="Cowan T.M."/>
            <person name="Smanski M.J."/>
            <person name="Chevrette M.G."/>
            <person name="De Carvalho L.P.S."/>
            <person name="Shen B."/>
        </authorList>
    </citation>
    <scope>NUCLEOTIDE SEQUENCE [LARGE SCALE GENOMIC DNA]</scope>
    <source>
        <strain evidence="2 3">NPDC005497</strain>
    </source>
</reference>
<dbReference type="SUPFAM" id="SSF50370">
    <property type="entry name" value="Ricin B-like lectins"/>
    <property type="match status" value="1"/>
</dbReference>
<dbReference type="Proteomes" id="UP001601422">
    <property type="component" value="Unassembled WGS sequence"/>
</dbReference>
<protein>
    <submittedName>
        <fullName evidence="2">RICIN domain-containing protein</fullName>
    </submittedName>
</protein>
<dbReference type="EMBL" id="JBIAJP010000001">
    <property type="protein sequence ID" value="MFF0002294.1"/>
    <property type="molecule type" value="Genomic_DNA"/>
</dbReference>
<comment type="caution">
    <text evidence="2">The sequence shown here is derived from an EMBL/GenBank/DDBJ whole genome shotgun (WGS) entry which is preliminary data.</text>
</comment>
<organism evidence="2 3">
    <name type="scientific">Streptomyces tibetensis</name>
    <dbReference type="NCBI Taxonomy" id="2382123"/>
    <lineage>
        <taxon>Bacteria</taxon>
        <taxon>Bacillati</taxon>
        <taxon>Actinomycetota</taxon>
        <taxon>Actinomycetes</taxon>
        <taxon>Kitasatosporales</taxon>
        <taxon>Streptomycetaceae</taxon>
        <taxon>Streptomyces</taxon>
    </lineage>
</organism>
<dbReference type="InterPro" id="IPR000772">
    <property type="entry name" value="Ricin_B_lectin"/>
</dbReference>
<name>A0ABW6MMM3_9ACTN</name>
<evidence type="ECO:0000259" key="1">
    <source>
        <dbReference type="Pfam" id="PF14200"/>
    </source>
</evidence>
<dbReference type="CDD" id="cd00161">
    <property type="entry name" value="beta-trefoil_Ricin-like"/>
    <property type="match status" value="1"/>
</dbReference>
<evidence type="ECO:0000313" key="3">
    <source>
        <dbReference type="Proteomes" id="UP001601422"/>
    </source>
</evidence>
<dbReference type="Pfam" id="PF14200">
    <property type="entry name" value="RicinB_lectin_2"/>
    <property type="match status" value="1"/>
</dbReference>
<dbReference type="PROSITE" id="PS50231">
    <property type="entry name" value="RICIN_B_LECTIN"/>
    <property type="match status" value="1"/>
</dbReference>